<proteinExistence type="predicted"/>
<evidence type="ECO:0000313" key="3">
    <source>
        <dbReference type="EMBL" id="KAL3273355.1"/>
    </source>
</evidence>
<accession>A0ABD2N3W0</accession>
<organism evidence="3 4">
    <name type="scientific">Cryptolaemus montrouzieri</name>
    <dbReference type="NCBI Taxonomy" id="559131"/>
    <lineage>
        <taxon>Eukaryota</taxon>
        <taxon>Metazoa</taxon>
        <taxon>Ecdysozoa</taxon>
        <taxon>Arthropoda</taxon>
        <taxon>Hexapoda</taxon>
        <taxon>Insecta</taxon>
        <taxon>Pterygota</taxon>
        <taxon>Neoptera</taxon>
        <taxon>Endopterygota</taxon>
        <taxon>Coleoptera</taxon>
        <taxon>Polyphaga</taxon>
        <taxon>Cucujiformia</taxon>
        <taxon>Coccinelloidea</taxon>
        <taxon>Coccinellidae</taxon>
        <taxon>Scymninae</taxon>
        <taxon>Scymnini</taxon>
        <taxon>Cryptolaemus</taxon>
    </lineage>
</organism>
<dbReference type="AlphaFoldDB" id="A0ABD2N3W0"/>
<feature type="region of interest" description="Disordered" evidence="1">
    <location>
        <begin position="304"/>
        <end position="325"/>
    </location>
</feature>
<feature type="chain" id="PRO_5044828255" description="Folded gastrulation N-terminal domain-containing protein" evidence="2">
    <location>
        <begin position="21"/>
        <end position="614"/>
    </location>
</feature>
<sequence>MQTSQVIYFLLLLSAWTVSSFPSKPLNERSTELTWQAWLLIDESQNKHHDSTLRRRITPKSVFIAPTFSPESLPECSEGYQSDSMGRCIKIIMLNKELHLDFLLQQLNQKFGGMEDYEDEDGTTTGPININIPLDTDVQEEPDVAIVVAPTNGILQNEYKMQIQLNKTLSEEKMNVGDIAGILGLQKATEVETTTFTATVNNITPESKIKSFETTTKTIGSATPEFNAFFFLDPKSQVEVKNNKYGDAFTHQSIAAITDNEFMEATTEIEKETTNLVPESITDVPLFQMDQAISFDSVTSAALSDRKRESVTPTDISPEKSQTPWSLADVTDTSTIMSSTTQFNYIKLQSNQTSQIPDIKNGEMLIPVDNLLNQDISITSSDISDLIYSESHHKINYGNTSDNVKFITQLGSRKKDINRTSEIVTISSTTLSEEEILSSTIISRKETPTVKKPSEGKTFIQQHNDTAYETIKKIPFETSHLIKHPTNETIQPTGHHTINTFEHLALFNPTKRGIDLTENQRFTLSNNQVTNSADLSETLYQRYKAHRDNHRNREKHSEWFHLPPKWSDTSQKPVVLRFSRKHGYIDSHHLGTHNFYREVNPRIFGFPLKSRRQR</sequence>
<protein>
    <recommendedName>
        <fullName evidence="5">Folded gastrulation N-terminal domain-containing protein</fullName>
    </recommendedName>
</protein>
<evidence type="ECO:0000256" key="1">
    <source>
        <dbReference type="SAM" id="MobiDB-lite"/>
    </source>
</evidence>
<gene>
    <name evidence="3" type="ORF">HHI36_014803</name>
</gene>
<dbReference type="Proteomes" id="UP001516400">
    <property type="component" value="Unassembled WGS sequence"/>
</dbReference>
<keyword evidence="2" id="KW-0732">Signal</keyword>
<reference evidence="3 4" key="1">
    <citation type="journal article" date="2021" name="BMC Biol.">
        <title>Horizontally acquired antibacterial genes associated with adaptive radiation of ladybird beetles.</title>
        <authorList>
            <person name="Li H.S."/>
            <person name="Tang X.F."/>
            <person name="Huang Y.H."/>
            <person name="Xu Z.Y."/>
            <person name="Chen M.L."/>
            <person name="Du X.Y."/>
            <person name="Qiu B.Y."/>
            <person name="Chen P.T."/>
            <person name="Zhang W."/>
            <person name="Slipinski A."/>
            <person name="Escalona H.E."/>
            <person name="Waterhouse R.M."/>
            <person name="Zwick A."/>
            <person name="Pang H."/>
        </authorList>
    </citation>
    <scope>NUCLEOTIDE SEQUENCE [LARGE SCALE GENOMIC DNA]</scope>
    <source>
        <strain evidence="3">SYSU2018</strain>
    </source>
</reference>
<feature type="compositionally biased region" description="Polar residues" evidence="1">
    <location>
        <begin position="311"/>
        <end position="325"/>
    </location>
</feature>
<keyword evidence="4" id="KW-1185">Reference proteome</keyword>
<name>A0ABD2N3W0_9CUCU</name>
<comment type="caution">
    <text evidence="3">The sequence shown here is derived from an EMBL/GenBank/DDBJ whole genome shotgun (WGS) entry which is preliminary data.</text>
</comment>
<evidence type="ECO:0000256" key="2">
    <source>
        <dbReference type="SAM" id="SignalP"/>
    </source>
</evidence>
<evidence type="ECO:0008006" key="5">
    <source>
        <dbReference type="Google" id="ProtNLM"/>
    </source>
</evidence>
<feature type="signal peptide" evidence="2">
    <location>
        <begin position="1"/>
        <end position="20"/>
    </location>
</feature>
<dbReference type="EMBL" id="JABFTP020000062">
    <property type="protein sequence ID" value="KAL3273355.1"/>
    <property type="molecule type" value="Genomic_DNA"/>
</dbReference>
<evidence type="ECO:0000313" key="4">
    <source>
        <dbReference type="Proteomes" id="UP001516400"/>
    </source>
</evidence>